<dbReference type="InterPro" id="IPR002591">
    <property type="entry name" value="Phosphodiest/P_Trfase"/>
</dbReference>
<evidence type="ECO:0000313" key="3">
    <source>
        <dbReference type="Proteomes" id="UP000058012"/>
    </source>
</evidence>
<dbReference type="Pfam" id="PF01663">
    <property type="entry name" value="Phosphodiest"/>
    <property type="match status" value="1"/>
</dbReference>
<protein>
    <submittedName>
        <fullName evidence="2">Nucleotide pyrophosphatase</fullName>
    </submittedName>
</protein>
<dbReference type="EMBL" id="LLZS01000009">
    <property type="protein sequence ID" value="KUR70217.1"/>
    <property type="molecule type" value="Genomic_DNA"/>
</dbReference>
<dbReference type="STRING" id="1117702.AQZ52_15275"/>
<accession>A0A124JTI1</accession>
<dbReference type="RefSeq" id="WP_067912877.1">
    <property type="nucleotide sequence ID" value="NZ_KQ954246.1"/>
</dbReference>
<dbReference type="PANTHER" id="PTHR10151">
    <property type="entry name" value="ECTONUCLEOTIDE PYROPHOSPHATASE/PHOSPHODIESTERASE"/>
    <property type="match status" value="1"/>
</dbReference>
<dbReference type="Gene3D" id="3.40.720.10">
    <property type="entry name" value="Alkaline Phosphatase, subunit A"/>
    <property type="match status" value="1"/>
</dbReference>
<reference evidence="2 3" key="1">
    <citation type="submission" date="2015-10" db="EMBL/GenBank/DDBJ databases">
        <title>Draft genome sequence of Novosphingobium fuchskuhlense DSM 25065 isolated from a surface water sample of the southwest basin of Lake Grosse Fuchskuhle.</title>
        <authorList>
            <person name="Ruckert C."/>
            <person name="Winkler A."/>
            <person name="Glaeser J."/>
            <person name="Grossart H.-P."/>
            <person name="Kalinowski J."/>
            <person name="Glaeser S."/>
        </authorList>
    </citation>
    <scope>NUCLEOTIDE SEQUENCE [LARGE SCALE GENOMIC DNA]</scope>
    <source>
        <strain evidence="2 3">FNE08-7</strain>
    </source>
</reference>
<feature type="signal peptide" evidence="1">
    <location>
        <begin position="1"/>
        <end position="22"/>
    </location>
</feature>
<dbReference type="SUPFAM" id="SSF53649">
    <property type="entry name" value="Alkaline phosphatase-like"/>
    <property type="match status" value="1"/>
</dbReference>
<dbReference type="GO" id="GO:0016787">
    <property type="term" value="F:hydrolase activity"/>
    <property type="evidence" value="ECO:0007669"/>
    <property type="project" value="UniProtKB-ARBA"/>
</dbReference>
<keyword evidence="3" id="KW-1185">Reference proteome</keyword>
<dbReference type="CDD" id="cd16018">
    <property type="entry name" value="Enpp"/>
    <property type="match status" value="1"/>
</dbReference>
<keyword evidence="1" id="KW-0732">Signal</keyword>
<gene>
    <name evidence="2" type="ORF">AQZ52_15275</name>
</gene>
<organism evidence="2 3">
    <name type="scientific">Novosphingobium fuchskuhlense</name>
    <dbReference type="NCBI Taxonomy" id="1117702"/>
    <lineage>
        <taxon>Bacteria</taxon>
        <taxon>Pseudomonadati</taxon>
        <taxon>Pseudomonadota</taxon>
        <taxon>Alphaproteobacteria</taxon>
        <taxon>Sphingomonadales</taxon>
        <taxon>Sphingomonadaceae</taxon>
        <taxon>Novosphingobium</taxon>
    </lineage>
</organism>
<sequence length="448" mass="47043">MRRALPLASALLAAALAGEARAAPVLLISIDGLRPADVQDADARGLKVPNLRRFLAEGTYATGVVGVLPTVTYPSHTTLITGVAPARHGIVNNTTYDPLQINQGGWFWYAQDNKARTLWDAAHEAGLSTGNVFWPVSVAAKNVTWNLAQIWRTGHADDRHLLDAVSTPGLIGELETAAHLPYADGKAEDLPADVNRARFGTEMIGSHAPGFMTMYLAALDHTQHETGPGSAQSHAALETIDGLVGDLVSAEMKAHPDAVIALVSDHGFAPVDIVINLYRPFIDAGLVTLGPDGKITSAEATPWGSGGSFAIRLARPDDAALKAKVKALLDTLAADPAARIERVIEAPAIAAQGANPDASFYVNLKLGAVAGPFVNGTLPLAFPSPVKGMHGYFPAAPEMRSTFMVMGKGVARNRNLGEIDMRAIAPTLAKIMGATLPDAEKPAIALAK</sequence>
<dbReference type="Proteomes" id="UP000058012">
    <property type="component" value="Unassembled WGS sequence"/>
</dbReference>
<evidence type="ECO:0000256" key="1">
    <source>
        <dbReference type="SAM" id="SignalP"/>
    </source>
</evidence>
<proteinExistence type="predicted"/>
<dbReference type="AlphaFoldDB" id="A0A124JTI1"/>
<dbReference type="InterPro" id="IPR017850">
    <property type="entry name" value="Alkaline_phosphatase_core_sf"/>
</dbReference>
<dbReference type="PANTHER" id="PTHR10151:SF120">
    <property type="entry name" value="BIS(5'-ADENOSYL)-TRIPHOSPHATASE"/>
    <property type="match status" value="1"/>
</dbReference>
<evidence type="ECO:0000313" key="2">
    <source>
        <dbReference type="EMBL" id="KUR70217.1"/>
    </source>
</evidence>
<comment type="caution">
    <text evidence="2">The sequence shown here is derived from an EMBL/GenBank/DDBJ whole genome shotgun (WGS) entry which is preliminary data.</text>
</comment>
<name>A0A124JTI1_9SPHN</name>
<feature type="chain" id="PRO_5007174791" evidence="1">
    <location>
        <begin position="23"/>
        <end position="448"/>
    </location>
</feature>
<dbReference type="OrthoDB" id="9771966at2"/>